<proteinExistence type="predicted"/>
<protein>
    <submittedName>
        <fullName evidence="1">Uncharacterized protein</fullName>
    </submittedName>
</protein>
<sequence>MPSNRASISMLASELLESVRFALSQAVLSLRRDLALDLRSLRCLRLNSSTSGSPFCCQSLLLQMSVASCRSDFKEGSFINCQDRYIKSSTTQIKNENILFPSEILVKSIGQGCCCGFIDDSQYI</sequence>
<comment type="caution">
    <text evidence="1">The sequence shown here is derived from an EMBL/GenBank/DDBJ whole genome shotgun (WGS) entry which is preliminary data.</text>
</comment>
<evidence type="ECO:0000313" key="1">
    <source>
        <dbReference type="EMBL" id="GFQ98032.1"/>
    </source>
</evidence>
<evidence type="ECO:0000313" key="2">
    <source>
        <dbReference type="Proteomes" id="UP000887116"/>
    </source>
</evidence>
<keyword evidence="2" id="KW-1185">Reference proteome</keyword>
<dbReference type="Proteomes" id="UP000887116">
    <property type="component" value="Unassembled WGS sequence"/>
</dbReference>
<accession>A0A8X6G7N8</accession>
<dbReference type="AlphaFoldDB" id="A0A8X6G7N8"/>
<gene>
    <name evidence="1" type="ORF">TNCT_554441</name>
</gene>
<dbReference type="EMBL" id="BMAO01024832">
    <property type="protein sequence ID" value="GFQ98032.1"/>
    <property type="molecule type" value="Genomic_DNA"/>
</dbReference>
<dbReference type="OrthoDB" id="2017405at2759"/>
<organism evidence="1 2">
    <name type="scientific">Trichonephila clavata</name>
    <name type="common">Joro spider</name>
    <name type="synonym">Nephila clavata</name>
    <dbReference type="NCBI Taxonomy" id="2740835"/>
    <lineage>
        <taxon>Eukaryota</taxon>
        <taxon>Metazoa</taxon>
        <taxon>Ecdysozoa</taxon>
        <taxon>Arthropoda</taxon>
        <taxon>Chelicerata</taxon>
        <taxon>Arachnida</taxon>
        <taxon>Araneae</taxon>
        <taxon>Araneomorphae</taxon>
        <taxon>Entelegynae</taxon>
        <taxon>Araneoidea</taxon>
        <taxon>Nephilidae</taxon>
        <taxon>Trichonephila</taxon>
    </lineage>
</organism>
<name>A0A8X6G7N8_TRICU</name>
<reference evidence="1" key="1">
    <citation type="submission" date="2020-07" db="EMBL/GenBank/DDBJ databases">
        <title>Multicomponent nature underlies the extraordinary mechanical properties of spider dragline silk.</title>
        <authorList>
            <person name="Kono N."/>
            <person name="Nakamura H."/>
            <person name="Mori M."/>
            <person name="Yoshida Y."/>
            <person name="Ohtoshi R."/>
            <person name="Malay A.D."/>
            <person name="Moran D.A.P."/>
            <person name="Tomita M."/>
            <person name="Numata K."/>
            <person name="Arakawa K."/>
        </authorList>
    </citation>
    <scope>NUCLEOTIDE SEQUENCE</scope>
</reference>